<evidence type="ECO:0000256" key="3">
    <source>
        <dbReference type="ARBA" id="ARBA00022553"/>
    </source>
</evidence>
<dbReference type="Gene3D" id="1.10.287.130">
    <property type="match status" value="1"/>
</dbReference>
<keyword evidence="3" id="KW-0597">Phosphoprotein</keyword>
<gene>
    <name evidence="10" type="ORF">CWS20_08725</name>
</gene>
<dbReference type="InterPro" id="IPR004358">
    <property type="entry name" value="Sig_transdc_His_kin-like_C"/>
</dbReference>
<dbReference type="SMART" id="SM00388">
    <property type="entry name" value="HisKA"/>
    <property type="match status" value="1"/>
</dbReference>
<dbReference type="Pfam" id="PF02518">
    <property type="entry name" value="HATPase_c"/>
    <property type="match status" value="1"/>
</dbReference>
<dbReference type="Pfam" id="PF00512">
    <property type="entry name" value="HisKA"/>
    <property type="match status" value="1"/>
</dbReference>
<evidence type="ECO:0000256" key="2">
    <source>
        <dbReference type="ARBA" id="ARBA00012438"/>
    </source>
</evidence>
<evidence type="ECO:0000256" key="7">
    <source>
        <dbReference type="ARBA" id="ARBA00022840"/>
    </source>
</evidence>
<keyword evidence="7" id="KW-0067">ATP-binding</keyword>
<dbReference type="PROSITE" id="PS50109">
    <property type="entry name" value="HIS_KIN"/>
    <property type="match status" value="1"/>
</dbReference>
<dbReference type="GO" id="GO:0000155">
    <property type="term" value="F:phosphorelay sensor kinase activity"/>
    <property type="evidence" value="ECO:0007669"/>
    <property type="project" value="InterPro"/>
</dbReference>
<dbReference type="EMBL" id="PISD01000016">
    <property type="protein sequence ID" value="PKG29344.1"/>
    <property type="molecule type" value="Genomic_DNA"/>
</dbReference>
<dbReference type="InterPro" id="IPR036890">
    <property type="entry name" value="HATPase_C_sf"/>
</dbReference>
<dbReference type="Gene3D" id="3.30.565.10">
    <property type="entry name" value="Histidine kinase-like ATPase, C-terminal domain"/>
    <property type="match status" value="1"/>
</dbReference>
<dbReference type="SUPFAM" id="SSF55874">
    <property type="entry name" value="ATPase domain of HSP90 chaperone/DNA topoisomerase II/histidine kinase"/>
    <property type="match status" value="1"/>
</dbReference>
<evidence type="ECO:0000256" key="1">
    <source>
        <dbReference type="ARBA" id="ARBA00000085"/>
    </source>
</evidence>
<dbReference type="SMART" id="SM00387">
    <property type="entry name" value="HATPase_c"/>
    <property type="match status" value="1"/>
</dbReference>
<dbReference type="PRINTS" id="PR00344">
    <property type="entry name" value="BCTRLSENSOR"/>
</dbReference>
<evidence type="ECO:0000256" key="8">
    <source>
        <dbReference type="ARBA" id="ARBA00023012"/>
    </source>
</evidence>
<dbReference type="InterPro" id="IPR003661">
    <property type="entry name" value="HisK_dim/P_dom"/>
</dbReference>
<accession>A0A2N0ZIM9</accession>
<dbReference type="RefSeq" id="WP_066198133.1">
    <property type="nucleotide sequence ID" value="NZ_JARMMB010000001.1"/>
</dbReference>
<comment type="catalytic activity">
    <reaction evidence="1">
        <text>ATP + protein L-histidine = ADP + protein N-phospho-L-histidine.</text>
        <dbReference type="EC" id="2.7.13.3"/>
    </reaction>
</comment>
<dbReference type="GO" id="GO:0005524">
    <property type="term" value="F:ATP binding"/>
    <property type="evidence" value="ECO:0007669"/>
    <property type="project" value="UniProtKB-KW"/>
</dbReference>
<dbReference type="PANTHER" id="PTHR43065:SF10">
    <property type="entry name" value="PEROXIDE STRESS-ACTIVATED HISTIDINE KINASE MAK3"/>
    <property type="match status" value="1"/>
</dbReference>
<dbReference type="InterPro" id="IPR036097">
    <property type="entry name" value="HisK_dim/P_sf"/>
</dbReference>
<dbReference type="EC" id="2.7.13.3" evidence="2"/>
<evidence type="ECO:0000259" key="9">
    <source>
        <dbReference type="PROSITE" id="PS50109"/>
    </source>
</evidence>
<dbReference type="InterPro" id="IPR003594">
    <property type="entry name" value="HATPase_dom"/>
</dbReference>
<comment type="caution">
    <text evidence="10">The sequence shown here is derived from an EMBL/GenBank/DDBJ whole genome shotgun (WGS) entry which is preliminary data.</text>
</comment>
<dbReference type="InterPro" id="IPR005467">
    <property type="entry name" value="His_kinase_dom"/>
</dbReference>
<dbReference type="PANTHER" id="PTHR43065">
    <property type="entry name" value="SENSOR HISTIDINE KINASE"/>
    <property type="match status" value="1"/>
</dbReference>
<keyword evidence="5" id="KW-0547">Nucleotide-binding</keyword>
<feature type="domain" description="Histidine kinase" evidence="9">
    <location>
        <begin position="152"/>
        <end position="363"/>
    </location>
</feature>
<evidence type="ECO:0000256" key="4">
    <source>
        <dbReference type="ARBA" id="ARBA00022679"/>
    </source>
</evidence>
<dbReference type="AlphaFoldDB" id="A0A2N0ZIM9"/>
<organism evidence="10 11">
    <name type="scientific">Cytobacillus horneckiae</name>
    <dbReference type="NCBI Taxonomy" id="549687"/>
    <lineage>
        <taxon>Bacteria</taxon>
        <taxon>Bacillati</taxon>
        <taxon>Bacillota</taxon>
        <taxon>Bacilli</taxon>
        <taxon>Bacillales</taxon>
        <taxon>Bacillaceae</taxon>
        <taxon>Cytobacillus</taxon>
    </lineage>
</organism>
<dbReference type="Proteomes" id="UP000233343">
    <property type="component" value="Unassembled WGS sequence"/>
</dbReference>
<evidence type="ECO:0000256" key="5">
    <source>
        <dbReference type="ARBA" id="ARBA00022741"/>
    </source>
</evidence>
<keyword evidence="4" id="KW-0808">Transferase</keyword>
<dbReference type="CDD" id="cd00082">
    <property type="entry name" value="HisKA"/>
    <property type="match status" value="1"/>
</dbReference>
<protein>
    <recommendedName>
        <fullName evidence="2">histidine kinase</fullName>
        <ecNumber evidence="2">2.7.13.3</ecNumber>
    </recommendedName>
</protein>
<dbReference type="SUPFAM" id="SSF47384">
    <property type="entry name" value="Homodimeric domain of signal transducing histidine kinase"/>
    <property type="match status" value="1"/>
</dbReference>
<evidence type="ECO:0000313" key="10">
    <source>
        <dbReference type="EMBL" id="PKG29344.1"/>
    </source>
</evidence>
<evidence type="ECO:0000256" key="6">
    <source>
        <dbReference type="ARBA" id="ARBA00022777"/>
    </source>
</evidence>
<keyword evidence="6 10" id="KW-0418">Kinase</keyword>
<sequence>MYLTDTILKDLPFPYFLIDETNHIVSTSLSNQNGLIGQPFIKLIKLEDIAYFCALRNDRSVLNMQLLFSDTYFNYRVYIVPENQRSHLFCYPLFDNFTQNIEKDTEELEKKLLKFSMELNEKKKLINKTALKINEANFSNEYATNLSTLAASMAHEIRNPLTTVKGFLQLLRPHLIELGREEYADIALEEINRANEIIHEFLNAAKPTDHKKSIIHLNKIVRDTLLLFESEAIIKNTSFSIKLSQEDPTIYGDDKQLKQVLVNLIKNALEAIEPNRSSKENKITITVGIIDDYSFINIVDTGLGMTKETINSLFQPFFSTKKSGTGIGLSICKQIIEEHSGEIKIESDVGCGTKMQILLPIKNN</sequence>
<name>A0A2N0ZIM9_9BACI</name>
<reference evidence="10 11" key="1">
    <citation type="journal article" date="2010" name="Int. J. Syst. Evol. Microbiol.">
        <title>Bacillus horneckiae sp. nov., isolated from a spacecraft-assembly clean room.</title>
        <authorList>
            <person name="Vaishampayan P."/>
            <person name="Probst A."/>
            <person name="Krishnamurthi S."/>
            <person name="Ghosh S."/>
            <person name="Osman S."/>
            <person name="McDowall A."/>
            <person name="Ruckmani A."/>
            <person name="Mayilraj S."/>
            <person name="Venkateswaran K."/>
        </authorList>
    </citation>
    <scope>NUCLEOTIDE SEQUENCE [LARGE SCALE GENOMIC DNA]</scope>
    <source>
        <strain evidence="11">1PO1SC</strain>
    </source>
</reference>
<proteinExistence type="predicted"/>
<keyword evidence="8" id="KW-0902">Two-component regulatory system</keyword>
<evidence type="ECO:0000313" key="11">
    <source>
        <dbReference type="Proteomes" id="UP000233343"/>
    </source>
</evidence>
<keyword evidence="11" id="KW-1185">Reference proteome</keyword>